<dbReference type="OrthoDB" id="2387460at2759"/>
<gene>
    <name evidence="1" type="ORF">BB561_004372</name>
</gene>
<sequence>MKYTPPVLNSTNPQHNHKKDDAMLVDLQAKVANMTRPVDFMIHKCIQDGVTQIPVDQVIGFTNNIRLMLSDLASHMTQLRIERVQMHANNNKRTPHIERDSVDMLLDQDTYNIISKQKIKPKGKPYRWFKPKLSQWNFGAQQNNYPQQQQQGHNMVPRCSANELPRTIENNSVRSNPRQNKRKIAVNQKQRLTTEAINNIQSRFLNWKNDPLYVEKITDSEVVNFLAEIMISNNLFLSTILTYQSSIFDLINNSKYISNNICFKMFIDSVKRMKMRVVPDIHIDISPIIHLFRDWGANSTLDNERLTRKTCWLLSVNGFLRPSDICFIDLNNSKIINGALRLYIAAPKEKRGSQSITKTCTIGPHDEPLLCPVEAFKAYIAKKAVLPCNSAHPSREELSINYLVRSLENNSKQIGAQRIGKHVNSISVLIPGFANTIRPKGRAIGFTLATQSGVPLDEIVTHGNWFSLQMFDSYYRLSRGSNKLTKAIMTLDSHNANLCSYNIIYSS</sequence>
<dbReference type="GO" id="GO:0003677">
    <property type="term" value="F:DNA binding"/>
    <property type="evidence" value="ECO:0007669"/>
    <property type="project" value="InterPro"/>
</dbReference>
<dbReference type="GO" id="GO:0006310">
    <property type="term" value="P:DNA recombination"/>
    <property type="evidence" value="ECO:0007669"/>
    <property type="project" value="InterPro"/>
</dbReference>
<reference evidence="1 2" key="1">
    <citation type="journal article" date="2018" name="MBio">
        <title>Comparative Genomics Reveals the Core Gene Toolbox for the Fungus-Insect Symbiosis.</title>
        <authorList>
            <person name="Wang Y."/>
            <person name="Stata M."/>
            <person name="Wang W."/>
            <person name="Stajich J.E."/>
            <person name="White M.M."/>
            <person name="Moncalvo J.M."/>
        </authorList>
    </citation>
    <scope>NUCLEOTIDE SEQUENCE [LARGE SCALE GENOMIC DNA]</scope>
    <source>
        <strain evidence="1 2">SWE-8-4</strain>
    </source>
</reference>
<dbReference type="AlphaFoldDB" id="A0A2T9YGJ1"/>
<comment type="caution">
    <text evidence="1">The sequence shown here is derived from an EMBL/GenBank/DDBJ whole genome shotgun (WGS) entry which is preliminary data.</text>
</comment>
<keyword evidence="2" id="KW-1185">Reference proteome</keyword>
<dbReference type="Gene3D" id="1.10.443.10">
    <property type="entry name" value="Intergrase catalytic core"/>
    <property type="match status" value="1"/>
</dbReference>
<dbReference type="Proteomes" id="UP000245383">
    <property type="component" value="Unassembled WGS sequence"/>
</dbReference>
<dbReference type="STRING" id="133385.A0A2T9YGJ1"/>
<protein>
    <submittedName>
        <fullName evidence="1">Uncharacterized protein</fullName>
    </submittedName>
</protein>
<dbReference type="GO" id="GO:0015074">
    <property type="term" value="P:DNA integration"/>
    <property type="evidence" value="ECO:0007669"/>
    <property type="project" value="InterPro"/>
</dbReference>
<accession>A0A2T9YGJ1</accession>
<name>A0A2T9YGJ1_9FUNG</name>
<dbReference type="EMBL" id="MBFR01000198">
    <property type="protein sequence ID" value="PVU91478.1"/>
    <property type="molecule type" value="Genomic_DNA"/>
</dbReference>
<organism evidence="1 2">
    <name type="scientific">Smittium simulii</name>
    <dbReference type="NCBI Taxonomy" id="133385"/>
    <lineage>
        <taxon>Eukaryota</taxon>
        <taxon>Fungi</taxon>
        <taxon>Fungi incertae sedis</taxon>
        <taxon>Zoopagomycota</taxon>
        <taxon>Kickxellomycotina</taxon>
        <taxon>Harpellomycetes</taxon>
        <taxon>Harpellales</taxon>
        <taxon>Legeriomycetaceae</taxon>
        <taxon>Smittium</taxon>
    </lineage>
</organism>
<proteinExistence type="predicted"/>
<dbReference type="InterPro" id="IPR013762">
    <property type="entry name" value="Integrase-like_cat_sf"/>
</dbReference>
<evidence type="ECO:0000313" key="1">
    <source>
        <dbReference type="EMBL" id="PVU91478.1"/>
    </source>
</evidence>
<evidence type="ECO:0000313" key="2">
    <source>
        <dbReference type="Proteomes" id="UP000245383"/>
    </source>
</evidence>